<dbReference type="AlphaFoldDB" id="A0A3N4M6S8"/>
<accession>A0A3N4M6S8</accession>
<gene>
    <name evidence="3" type="ORF">EG028_21100</name>
</gene>
<evidence type="ECO:0000313" key="3">
    <source>
        <dbReference type="EMBL" id="RPD39114.1"/>
    </source>
</evidence>
<sequence length="156" mass="17858">MGINFSFGSYKNYKTTLSYLKEFVPAFCAKKDIPLLGVNYKFCEAYYTFLTIEKPCTSNGASKHIQRLKKIINYAIRAGYIKSNPTVTFSLQFKAVEKQVLTWEEIIKIKDFPISKKVTDQVRDVFVFQCFTGLDYSDAKRLRPADIQLGQEGGYG</sequence>
<evidence type="ECO:0000313" key="4">
    <source>
        <dbReference type="Proteomes" id="UP000279089"/>
    </source>
</evidence>
<keyword evidence="4" id="KW-1185">Reference proteome</keyword>
<dbReference type="EMBL" id="RMBX01000012">
    <property type="protein sequence ID" value="RPD39114.1"/>
    <property type="molecule type" value="Genomic_DNA"/>
</dbReference>
<dbReference type="Gene3D" id="1.10.150.130">
    <property type="match status" value="1"/>
</dbReference>
<organism evidence="3 4">
    <name type="scientific">Chitinophaga barathri</name>
    <dbReference type="NCBI Taxonomy" id="1647451"/>
    <lineage>
        <taxon>Bacteria</taxon>
        <taxon>Pseudomonadati</taxon>
        <taxon>Bacteroidota</taxon>
        <taxon>Chitinophagia</taxon>
        <taxon>Chitinophagales</taxon>
        <taxon>Chitinophagaceae</taxon>
        <taxon>Chitinophaga</taxon>
    </lineage>
</organism>
<dbReference type="InterPro" id="IPR025269">
    <property type="entry name" value="SAM-like_dom"/>
</dbReference>
<protein>
    <recommendedName>
        <fullName evidence="2">Phage integrase SAM-like domain-containing protein</fullName>
    </recommendedName>
</protein>
<dbReference type="SUPFAM" id="SSF56349">
    <property type="entry name" value="DNA breaking-rejoining enzymes"/>
    <property type="match status" value="1"/>
</dbReference>
<name>A0A3N4M6S8_9BACT</name>
<dbReference type="OrthoDB" id="892893at2"/>
<dbReference type="Pfam" id="PF13102">
    <property type="entry name" value="Phage_int_SAM_5"/>
    <property type="match status" value="1"/>
</dbReference>
<reference evidence="4" key="1">
    <citation type="submission" date="2018-11" db="EMBL/GenBank/DDBJ databases">
        <title>Chitinophaga lutea sp.nov., isolate from arsenic contaminated soil.</title>
        <authorList>
            <person name="Zong Y."/>
        </authorList>
    </citation>
    <scope>NUCLEOTIDE SEQUENCE [LARGE SCALE GENOMIC DNA]</scope>
    <source>
        <strain evidence="4">YLT18</strain>
    </source>
</reference>
<evidence type="ECO:0000256" key="1">
    <source>
        <dbReference type="ARBA" id="ARBA00023125"/>
    </source>
</evidence>
<evidence type="ECO:0000259" key="2">
    <source>
        <dbReference type="Pfam" id="PF13102"/>
    </source>
</evidence>
<dbReference type="RefSeq" id="WP_120518265.1">
    <property type="nucleotide sequence ID" value="NZ_QXZY01000012.1"/>
</dbReference>
<dbReference type="InterPro" id="IPR010998">
    <property type="entry name" value="Integrase_recombinase_N"/>
</dbReference>
<proteinExistence type="predicted"/>
<comment type="caution">
    <text evidence="3">The sequence shown here is derived from an EMBL/GenBank/DDBJ whole genome shotgun (WGS) entry which is preliminary data.</text>
</comment>
<dbReference type="Proteomes" id="UP000279089">
    <property type="component" value="Unassembled WGS sequence"/>
</dbReference>
<keyword evidence="1" id="KW-0238">DNA-binding</keyword>
<feature type="domain" description="Phage integrase SAM-like" evidence="2">
    <location>
        <begin position="6"/>
        <end position="86"/>
    </location>
</feature>
<dbReference type="InterPro" id="IPR011010">
    <property type="entry name" value="DNA_brk_join_enz"/>
</dbReference>
<dbReference type="GO" id="GO:0003677">
    <property type="term" value="F:DNA binding"/>
    <property type="evidence" value="ECO:0007669"/>
    <property type="project" value="UniProtKB-KW"/>
</dbReference>